<dbReference type="Gene3D" id="2.60.40.4150">
    <property type="entry name" value="Type VI secretion system, lipoprotein SciN"/>
    <property type="match status" value="1"/>
</dbReference>
<dbReference type="PROSITE" id="PS51257">
    <property type="entry name" value="PROKAR_LIPOPROTEIN"/>
    <property type="match status" value="1"/>
</dbReference>
<dbReference type="Pfam" id="PF12790">
    <property type="entry name" value="T6SS-SciN"/>
    <property type="match status" value="1"/>
</dbReference>
<sequence>MRPRIMQGAAGVALALTLGACGTWQSVKDGTVSATKAVFETRVKQMDLVITARSALNQNGEGASLPVVLRIYQLSDDKPFSTATYAQLLSGTDALKAATLWSRDLTLGPGQTLKISEPIGDEANYVGVAAFFRDTTNAEWSVLVPKAQWKKTDPVRLVAAERNLELDTERQK</sequence>
<evidence type="ECO:0000313" key="2">
    <source>
        <dbReference type="Proteomes" id="UP000247772"/>
    </source>
</evidence>
<dbReference type="NCBIfam" id="TIGR03352">
    <property type="entry name" value="VI_chp_3"/>
    <property type="match status" value="1"/>
</dbReference>
<dbReference type="PANTHER" id="PTHR37625:SF4">
    <property type="entry name" value="OUTER MEMBRANE LIPOPROTEIN"/>
    <property type="match status" value="1"/>
</dbReference>
<proteinExistence type="predicted"/>
<accession>A0A2V4UUF7</accession>
<dbReference type="AlphaFoldDB" id="A0A2V4UUF7"/>
<comment type="caution">
    <text evidence="1">The sequence shown here is derived from an EMBL/GenBank/DDBJ whole genome shotgun (WGS) entry which is preliminary data.</text>
</comment>
<dbReference type="PANTHER" id="PTHR37625">
    <property type="entry name" value="OUTER MEMBRANE LIPOPROTEIN-RELATED"/>
    <property type="match status" value="1"/>
</dbReference>
<organism evidence="1 2">
    <name type="scientific">Paraburkholderia silvatlantica</name>
    <dbReference type="NCBI Taxonomy" id="321895"/>
    <lineage>
        <taxon>Bacteria</taxon>
        <taxon>Pseudomonadati</taxon>
        <taxon>Pseudomonadota</taxon>
        <taxon>Betaproteobacteria</taxon>
        <taxon>Burkholderiales</taxon>
        <taxon>Burkholderiaceae</taxon>
        <taxon>Paraburkholderia</taxon>
    </lineage>
</organism>
<dbReference type="EMBL" id="QJSQ01000006">
    <property type="protein sequence ID" value="PYE24306.1"/>
    <property type="molecule type" value="Genomic_DNA"/>
</dbReference>
<protein>
    <submittedName>
        <fullName evidence="1">Type VI secretion system protein VasD</fullName>
    </submittedName>
</protein>
<dbReference type="OrthoDB" id="7021080at2"/>
<name>A0A2V4UUF7_9BURK</name>
<dbReference type="Proteomes" id="UP000247772">
    <property type="component" value="Unassembled WGS sequence"/>
</dbReference>
<evidence type="ECO:0000313" key="1">
    <source>
        <dbReference type="EMBL" id="PYE24306.1"/>
    </source>
</evidence>
<gene>
    <name evidence="1" type="ORF">C7410_106136</name>
</gene>
<dbReference type="InterPro" id="IPR017734">
    <property type="entry name" value="T6SS_SciN"/>
</dbReference>
<dbReference type="InterPro" id="IPR038706">
    <property type="entry name" value="Type_VI_SciN-like_sf"/>
</dbReference>
<reference evidence="1 2" key="1">
    <citation type="submission" date="2018-06" db="EMBL/GenBank/DDBJ databases">
        <title>Genomic Encyclopedia of Type Strains, Phase IV (KMG-V): Genome sequencing to study the core and pangenomes of soil and plant-associated prokaryotes.</title>
        <authorList>
            <person name="Whitman W."/>
        </authorList>
    </citation>
    <scope>NUCLEOTIDE SEQUENCE [LARGE SCALE GENOMIC DNA]</scope>
    <source>
        <strain evidence="1 2">SRCL-318</strain>
    </source>
</reference>